<keyword evidence="4" id="KW-0411">Iron-sulfur</keyword>
<dbReference type="EMBL" id="LLXX01000026">
    <property type="protein sequence ID" value="KRR12661.1"/>
    <property type="molecule type" value="Genomic_DNA"/>
</dbReference>
<dbReference type="AlphaFoldDB" id="A0A0R3M428"/>
<evidence type="ECO:0000256" key="2">
    <source>
        <dbReference type="ARBA" id="ARBA00022723"/>
    </source>
</evidence>
<keyword evidence="1" id="KW-0001">2Fe-2S</keyword>
<dbReference type="SUPFAM" id="SSF50022">
    <property type="entry name" value="ISP domain"/>
    <property type="match status" value="1"/>
</dbReference>
<evidence type="ECO:0000313" key="7">
    <source>
        <dbReference type="Proteomes" id="UP000051913"/>
    </source>
</evidence>
<dbReference type="Pfam" id="PF00355">
    <property type="entry name" value="Rieske"/>
    <property type="match status" value="1"/>
</dbReference>
<dbReference type="GO" id="GO:0046872">
    <property type="term" value="F:metal ion binding"/>
    <property type="evidence" value="ECO:0007669"/>
    <property type="project" value="UniProtKB-KW"/>
</dbReference>
<dbReference type="Gene3D" id="2.102.10.10">
    <property type="entry name" value="Rieske [2Fe-2S] iron-sulphur domain"/>
    <property type="match status" value="1"/>
</dbReference>
<reference evidence="6 7" key="1">
    <citation type="submission" date="2014-03" db="EMBL/GenBank/DDBJ databases">
        <title>Bradyrhizobium valentinum sp. nov., isolated from effective nodules of Lupinus mariae-josephae, a lupine endemic of basic-lime soils in Eastern Spain.</title>
        <authorList>
            <person name="Duran D."/>
            <person name="Rey L."/>
            <person name="Navarro A."/>
            <person name="Busquets A."/>
            <person name="Imperial J."/>
            <person name="Ruiz-Argueso T."/>
        </authorList>
    </citation>
    <scope>NUCLEOTIDE SEQUENCE [LARGE SCALE GENOMIC DNA]</scope>
    <source>
        <strain evidence="6 7">LmjM3</strain>
    </source>
</reference>
<keyword evidence="2" id="KW-0479">Metal-binding</keyword>
<keyword evidence="3" id="KW-0408">Iron</keyword>
<dbReference type="GO" id="GO:0051537">
    <property type="term" value="F:2 iron, 2 sulfur cluster binding"/>
    <property type="evidence" value="ECO:0007669"/>
    <property type="project" value="UniProtKB-KW"/>
</dbReference>
<evidence type="ECO:0000313" key="6">
    <source>
        <dbReference type="EMBL" id="KRR12661.1"/>
    </source>
</evidence>
<evidence type="ECO:0000256" key="3">
    <source>
        <dbReference type="ARBA" id="ARBA00023004"/>
    </source>
</evidence>
<proteinExistence type="predicted"/>
<dbReference type="PANTHER" id="PTHR21496">
    <property type="entry name" value="FERREDOXIN-RELATED"/>
    <property type="match status" value="1"/>
</dbReference>
<gene>
    <name evidence="6" type="ORF">CP49_17630</name>
</gene>
<comment type="caution">
    <text evidence="6">The sequence shown here is derived from an EMBL/GenBank/DDBJ whole genome shotgun (WGS) entry which is preliminary data.</text>
</comment>
<sequence>MVRHVIAPVDELPPGTRKFLDIDGRPIAIFNIKGEFFGLLNRCPHQGAALCEGPLIGLAQSTNPGEIEYTKLGEIIRCPWHGWEFDIRTGQSYCDPKRFRARAYPVNVEPGAAVVKGPYVAETIAVSVESDYVVVDL</sequence>
<evidence type="ECO:0000256" key="1">
    <source>
        <dbReference type="ARBA" id="ARBA00022714"/>
    </source>
</evidence>
<keyword evidence="7" id="KW-1185">Reference proteome</keyword>
<dbReference type="InterPro" id="IPR017941">
    <property type="entry name" value="Rieske_2Fe-2S"/>
</dbReference>
<accession>A0A0R3M428</accession>
<dbReference type="PANTHER" id="PTHR21496:SF23">
    <property type="entry name" value="3-PHENYLPROPIONATE_CINNAMIC ACID DIOXYGENASE FERREDOXIN SUBUNIT"/>
    <property type="match status" value="1"/>
</dbReference>
<protein>
    <submittedName>
        <fullName evidence="6">2Fe-2S ferredoxin</fullName>
    </submittedName>
</protein>
<dbReference type="STRING" id="1518501.CQ10_02480"/>
<dbReference type="PROSITE" id="PS51296">
    <property type="entry name" value="RIESKE"/>
    <property type="match status" value="1"/>
</dbReference>
<organism evidence="6 7">
    <name type="scientific">Bradyrhizobium valentinum</name>
    <dbReference type="NCBI Taxonomy" id="1518501"/>
    <lineage>
        <taxon>Bacteria</taxon>
        <taxon>Pseudomonadati</taxon>
        <taxon>Pseudomonadota</taxon>
        <taxon>Alphaproteobacteria</taxon>
        <taxon>Hyphomicrobiales</taxon>
        <taxon>Nitrobacteraceae</taxon>
        <taxon>Bradyrhizobium</taxon>
    </lineage>
</organism>
<dbReference type="InterPro" id="IPR036922">
    <property type="entry name" value="Rieske_2Fe-2S_sf"/>
</dbReference>
<name>A0A0R3M428_9BRAD</name>
<dbReference type="RefSeq" id="WP_057849022.1">
    <property type="nucleotide sequence ID" value="NZ_LLXX01000026.1"/>
</dbReference>
<dbReference type="Proteomes" id="UP000051913">
    <property type="component" value="Unassembled WGS sequence"/>
</dbReference>
<evidence type="ECO:0000256" key="4">
    <source>
        <dbReference type="ARBA" id="ARBA00023014"/>
    </source>
</evidence>
<dbReference type="FunFam" id="2.102.10.10:FF:000021">
    <property type="entry name" value="Ferredoxin, Rieske superfamily"/>
    <property type="match status" value="1"/>
</dbReference>
<evidence type="ECO:0000259" key="5">
    <source>
        <dbReference type="PROSITE" id="PS51296"/>
    </source>
</evidence>
<dbReference type="OrthoDB" id="9794175at2"/>
<feature type="domain" description="Rieske" evidence="5">
    <location>
        <begin position="4"/>
        <end position="115"/>
    </location>
</feature>